<comment type="caution">
    <text evidence="1">The sequence shown here is derived from an EMBL/GenBank/DDBJ whole genome shotgun (WGS) entry which is preliminary data.</text>
</comment>
<dbReference type="EMBL" id="AGXG01000024">
    <property type="protein sequence ID" value="EIY35677.1"/>
    <property type="molecule type" value="Genomic_DNA"/>
</dbReference>
<organism evidence="1 2">
    <name type="scientific">Bacteroides cellulosilyticus CL02T12C19</name>
    <dbReference type="NCBI Taxonomy" id="997874"/>
    <lineage>
        <taxon>Bacteria</taxon>
        <taxon>Pseudomonadati</taxon>
        <taxon>Bacteroidota</taxon>
        <taxon>Bacteroidia</taxon>
        <taxon>Bacteroidales</taxon>
        <taxon>Bacteroidaceae</taxon>
        <taxon>Bacteroides</taxon>
    </lineage>
</organism>
<evidence type="ECO:0000313" key="1">
    <source>
        <dbReference type="EMBL" id="EIY35677.1"/>
    </source>
</evidence>
<protein>
    <submittedName>
        <fullName evidence="1">Uncharacterized protein</fullName>
    </submittedName>
</protein>
<evidence type="ECO:0000313" key="2">
    <source>
        <dbReference type="Proteomes" id="UP000003741"/>
    </source>
</evidence>
<gene>
    <name evidence="1" type="ORF">HMPREF1062_01273</name>
</gene>
<keyword evidence="2" id="KW-1185">Reference proteome</keyword>
<dbReference type="AlphaFoldDB" id="I8WCY5"/>
<accession>I8WCY5</accession>
<dbReference type="Proteomes" id="UP000003741">
    <property type="component" value="Unassembled WGS sequence"/>
</dbReference>
<dbReference type="HOGENOM" id="CLU_3247044_0_0_10"/>
<proteinExistence type="predicted"/>
<reference evidence="1 2" key="1">
    <citation type="submission" date="2012-02" db="EMBL/GenBank/DDBJ databases">
        <title>The Genome Sequence of Bacteroides cellulosilyticus CL02T12C19.</title>
        <authorList>
            <consortium name="The Broad Institute Genome Sequencing Platform"/>
            <person name="Earl A."/>
            <person name="Ward D."/>
            <person name="Feldgarden M."/>
            <person name="Gevers D."/>
            <person name="Zitomersky N.L."/>
            <person name="Coyne M.J."/>
            <person name="Comstock L.E."/>
            <person name="Young S.K."/>
            <person name="Zeng Q."/>
            <person name="Gargeya S."/>
            <person name="Fitzgerald M."/>
            <person name="Haas B."/>
            <person name="Abouelleil A."/>
            <person name="Alvarado L."/>
            <person name="Arachchi H.M."/>
            <person name="Berlin A."/>
            <person name="Chapman S.B."/>
            <person name="Gearin G."/>
            <person name="Goldberg J."/>
            <person name="Griggs A."/>
            <person name="Gujja S."/>
            <person name="Hansen M."/>
            <person name="Heiman D."/>
            <person name="Howarth C."/>
            <person name="Larimer J."/>
            <person name="Lui A."/>
            <person name="MacDonald P.J.P."/>
            <person name="McCowen C."/>
            <person name="Montmayeur A."/>
            <person name="Murphy C."/>
            <person name="Neiman D."/>
            <person name="Pearson M."/>
            <person name="Priest M."/>
            <person name="Roberts A."/>
            <person name="Saif S."/>
            <person name="Shea T."/>
            <person name="Sisk P."/>
            <person name="Stolte C."/>
            <person name="Sykes S."/>
            <person name="Wortman J."/>
            <person name="Nusbaum C."/>
            <person name="Birren B."/>
        </authorList>
    </citation>
    <scope>NUCLEOTIDE SEQUENCE [LARGE SCALE GENOMIC DNA]</scope>
    <source>
        <strain evidence="1 2">CL02T12C19</strain>
    </source>
</reference>
<sequence length="42" mass="4908">MIASEVPIQLLYFAISFFLSPSHPRKRLFYNDLKAVRKIALL</sequence>
<name>I8WCY5_9BACE</name>